<evidence type="ECO:0000313" key="9">
    <source>
        <dbReference type="EMBL" id="AFZ38146.1"/>
    </source>
</evidence>
<feature type="transmembrane region" description="Helical" evidence="8">
    <location>
        <begin position="330"/>
        <end position="353"/>
    </location>
</feature>
<dbReference type="EMBL" id="CP003654">
    <property type="protein sequence ID" value="AFZ38146.1"/>
    <property type="molecule type" value="Genomic_DNA"/>
</dbReference>
<evidence type="ECO:0000256" key="6">
    <source>
        <dbReference type="ARBA" id="ARBA00022989"/>
    </source>
</evidence>
<keyword evidence="3 8" id="KW-0813">Transport</keyword>
<feature type="transmembrane region" description="Helical" evidence="8">
    <location>
        <begin position="106"/>
        <end position="123"/>
    </location>
</feature>
<geneLocation type="plasmid" evidence="9 10">
    <name>pSTA7437.01</name>
</geneLocation>
<feature type="transmembrane region" description="Helical" evidence="8">
    <location>
        <begin position="129"/>
        <end position="153"/>
    </location>
</feature>
<feature type="transmembrane region" description="Helical" evidence="8">
    <location>
        <begin position="538"/>
        <end position="558"/>
    </location>
</feature>
<organism evidence="9 10">
    <name type="scientific">Stanieria cyanosphaera (strain ATCC 29371 / PCC 7437)</name>
    <dbReference type="NCBI Taxonomy" id="111780"/>
    <lineage>
        <taxon>Bacteria</taxon>
        <taxon>Bacillati</taxon>
        <taxon>Cyanobacteriota</taxon>
        <taxon>Cyanophyceae</taxon>
        <taxon>Pleurocapsales</taxon>
        <taxon>Dermocarpellaceae</taxon>
        <taxon>Stanieria</taxon>
    </lineage>
</organism>
<dbReference type="Pfam" id="PF02652">
    <property type="entry name" value="Lactate_perm"/>
    <property type="match status" value="1"/>
</dbReference>
<keyword evidence="6 8" id="KW-1133">Transmembrane helix</keyword>
<evidence type="ECO:0000256" key="2">
    <source>
        <dbReference type="ARBA" id="ARBA00010100"/>
    </source>
</evidence>
<gene>
    <name evidence="9" type="ordered locus">Sta7437_4696</name>
</gene>
<evidence type="ECO:0000256" key="5">
    <source>
        <dbReference type="ARBA" id="ARBA00022692"/>
    </source>
</evidence>
<dbReference type="PANTHER" id="PTHR30003">
    <property type="entry name" value="L-LACTATE PERMEASE"/>
    <property type="match status" value="1"/>
</dbReference>
<keyword evidence="10" id="KW-1185">Reference proteome</keyword>
<dbReference type="Proteomes" id="UP000010473">
    <property type="component" value="Plasmid pSTA7437.01"/>
</dbReference>
<dbReference type="KEGG" id="scs:Sta7437_4696"/>
<feature type="transmembrane region" description="Helical" evidence="8">
    <location>
        <begin position="265"/>
        <end position="282"/>
    </location>
</feature>
<sequence>MLKMELVVYGLLAFAPIITVFLLLVIARRSAKQAMPVAYIVTSAIALFVWQVPLAALAASTIQGLVMAAEILYIIFGAILLLNILRESGAIATIRRGLLAVSPDRRIQAIIIVWLFGSFLEGASGFGTPAAVCSPLLVALGFPALAAVTIALIANSTAVVFGAVGIPVLLGINTGLEGASIVNNYIAEQGFTYVEYFKLIVIRIGVLNSIIGTLIPLFMVCTLTRYYGERKSWREGLAVGWFSLFAGLAFTVPSALTAIFLGAEFPSLIGGLVGLAIVVPAAQKRFLTPKQVWNFPLRETRSHGWSGSLTAASDNEARSDLSLLNAWTPYVLVGLFLMLSRLPFLPFQGLLQVLKFNLPSLFGTEIGINSQPLYLPGTIFILVAILTYFLHRMKRKATIRATVNAVSTLTGTALVLAAAVPMARVFINSGFNESNLASMPVTLADGVASLAGSSYPFFAPTIGAMGSFIAGSATVSNMMFSLFQFGVATKIGASAAVVTTLQAIGAAAGNMICVSNVVAASATVGLRGCEGLLIRRVLLPLTYYLIVAGILGATAIYLPRIV</sequence>
<dbReference type="InterPro" id="IPR003804">
    <property type="entry name" value="Lactate_perm"/>
</dbReference>
<feature type="transmembrane region" description="Helical" evidence="8">
    <location>
        <begin position="403"/>
        <end position="427"/>
    </location>
</feature>
<protein>
    <recommendedName>
        <fullName evidence="8">L-lactate permease</fullName>
    </recommendedName>
</protein>
<proteinExistence type="inferred from homology"/>
<comment type="caution">
    <text evidence="8">Lacks conserved residue(s) required for the propagation of feature annotation.</text>
</comment>
<feature type="transmembrane region" description="Helical" evidence="8">
    <location>
        <begin position="158"/>
        <end position="176"/>
    </location>
</feature>
<feature type="transmembrane region" description="Helical" evidence="8">
    <location>
        <begin position="373"/>
        <end position="391"/>
    </location>
</feature>
<keyword evidence="4 8" id="KW-1003">Cell membrane</keyword>
<feature type="transmembrane region" description="Helical" evidence="8">
    <location>
        <begin position="6"/>
        <end position="25"/>
    </location>
</feature>
<feature type="transmembrane region" description="Helical" evidence="8">
    <location>
        <begin position="236"/>
        <end position="259"/>
    </location>
</feature>
<feature type="transmembrane region" description="Helical" evidence="8">
    <location>
        <begin position="447"/>
        <end position="470"/>
    </location>
</feature>
<dbReference type="AlphaFoldDB" id="K9Y181"/>
<evidence type="ECO:0000256" key="8">
    <source>
        <dbReference type="RuleBase" id="RU365092"/>
    </source>
</evidence>
<dbReference type="GO" id="GO:0005886">
    <property type="term" value="C:plasma membrane"/>
    <property type="evidence" value="ECO:0007669"/>
    <property type="project" value="UniProtKB-SubCell"/>
</dbReference>
<keyword evidence="7 8" id="KW-0472">Membrane</keyword>
<reference evidence="10" key="1">
    <citation type="journal article" date="2013" name="Proc. Natl. Acad. Sci. U.S.A.">
        <title>Improving the coverage of the cyanobacterial phylum using diversity-driven genome sequencing.</title>
        <authorList>
            <person name="Shih P.M."/>
            <person name="Wu D."/>
            <person name="Latifi A."/>
            <person name="Axen S.D."/>
            <person name="Fewer D.P."/>
            <person name="Talla E."/>
            <person name="Calteau A."/>
            <person name="Cai F."/>
            <person name="Tandeau de Marsac N."/>
            <person name="Rippka R."/>
            <person name="Herdman M."/>
            <person name="Sivonen K."/>
            <person name="Coursin T."/>
            <person name="Laurent T."/>
            <person name="Goodwin L."/>
            <person name="Nolan M."/>
            <person name="Davenport K.W."/>
            <person name="Han C.S."/>
            <person name="Rubin E.M."/>
            <person name="Eisen J.A."/>
            <person name="Woyke T."/>
            <person name="Gugger M."/>
            <person name="Kerfeld C.A."/>
        </authorList>
    </citation>
    <scope>NUCLEOTIDE SEQUENCE [LARGE SCALE GENOMIC DNA]</scope>
    <source>
        <strain evidence="10">ATCC 29371 / PCC 7437</strain>
        <plasmid evidence="10">Plasmid pSTA7437.01</plasmid>
    </source>
</reference>
<accession>K9Y181</accession>
<dbReference type="PANTHER" id="PTHR30003:SF0">
    <property type="entry name" value="GLYCOLATE PERMEASE GLCA-RELATED"/>
    <property type="match status" value="1"/>
</dbReference>
<keyword evidence="9" id="KW-0614">Plasmid</keyword>
<dbReference type="GO" id="GO:0015295">
    <property type="term" value="F:solute:proton symporter activity"/>
    <property type="evidence" value="ECO:0007669"/>
    <property type="project" value="TreeGrafter"/>
</dbReference>
<evidence type="ECO:0000256" key="3">
    <source>
        <dbReference type="ARBA" id="ARBA00022448"/>
    </source>
</evidence>
<keyword evidence="5 8" id="KW-0812">Transmembrane</keyword>
<evidence type="ECO:0000313" key="10">
    <source>
        <dbReference type="Proteomes" id="UP000010473"/>
    </source>
</evidence>
<dbReference type="PATRIC" id="fig|111780.3.peg.4852"/>
<evidence type="ECO:0000256" key="7">
    <source>
        <dbReference type="ARBA" id="ARBA00023136"/>
    </source>
</evidence>
<evidence type="ECO:0000256" key="1">
    <source>
        <dbReference type="ARBA" id="ARBA00004651"/>
    </source>
</evidence>
<feature type="transmembrane region" description="Helical" evidence="8">
    <location>
        <begin position="196"/>
        <end position="224"/>
    </location>
</feature>
<feature type="transmembrane region" description="Helical" evidence="8">
    <location>
        <begin position="37"/>
        <end position="59"/>
    </location>
</feature>
<comment type="similarity">
    <text evidence="2 8">Belongs to the lactate permease family.</text>
</comment>
<dbReference type="GO" id="GO:0015129">
    <property type="term" value="F:lactate transmembrane transporter activity"/>
    <property type="evidence" value="ECO:0007669"/>
    <property type="project" value="UniProtKB-UniRule"/>
</dbReference>
<feature type="transmembrane region" description="Helical" evidence="8">
    <location>
        <begin position="507"/>
        <end position="526"/>
    </location>
</feature>
<dbReference type="NCBIfam" id="TIGR00795">
    <property type="entry name" value="lctP"/>
    <property type="match status" value="1"/>
</dbReference>
<comment type="subcellular location">
    <subcellularLocation>
        <location evidence="1 8">Cell membrane</location>
        <topology evidence="1 8">Multi-pass membrane protein</topology>
    </subcellularLocation>
</comment>
<name>K9Y181_STAC7</name>
<dbReference type="HOGENOM" id="CLU_021628_4_1_3"/>
<comment type="function">
    <text evidence="8">Uptake of L-lactate across the membrane. Can also transport D-lactate and glycolate.</text>
</comment>
<evidence type="ECO:0000256" key="4">
    <source>
        <dbReference type="ARBA" id="ARBA00022475"/>
    </source>
</evidence>
<feature type="transmembrane region" description="Helical" evidence="8">
    <location>
        <begin position="65"/>
        <end position="85"/>
    </location>
</feature>